<dbReference type="Pfam" id="PF08281">
    <property type="entry name" value="Sigma70_r4_2"/>
    <property type="match status" value="1"/>
</dbReference>
<sequence>MTFKNYIFFIDRLKKGDEKAYEFLIDNYYRKIYAYAVSLINDKTIAEDIVQNVLLKTWQYRKKLDASLSIQSFLYKSVYNEFVNTYQKSKATTYLHYKYLENLEEITTSVDDNKIEYFFKIVTKEIEKLPPKCKNIFMLSKVDGLTNIEIAEYLDISIKTVEAQITKAYCVLRGKLGEQYKSVLFIYIPKK</sequence>
<evidence type="ECO:0000256" key="2">
    <source>
        <dbReference type="ARBA" id="ARBA00023015"/>
    </source>
</evidence>
<comment type="similarity">
    <text evidence="1">Belongs to the sigma-70 factor family. ECF subfamily.</text>
</comment>
<dbReference type="SUPFAM" id="SSF88946">
    <property type="entry name" value="Sigma2 domain of RNA polymerase sigma factors"/>
    <property type="match status" value="1"/>
</dbReference>
<name>A0ABS9IZ02_9FLAO</name>
<dbReference type="InterPro" id="IPR014327">
    <property type="entry name" value="RNA_pol_sigma70_bacteroid"/>
</dbReference>
<evidence type="ECO:0000256" key="4">
    <source>
        <dbReference type="ARBA" id="ARBA00023163"/>
    </source>
</evidence>
<protein>
    <submittedName>
        <fullName evidence="7">RNA polymerase sigma-70 factor</fullName>
    </submittedName>
</protein>
<feature type="domain" description="RNA polymerase sigma factor 70 region 4 type 2" evidence="6">
    <location>
        <begin position="122"/>
        <end position="168"/>
    </location>
</feature>
<reference evidence="7 8" key="1">
    <citation type="submission" date="2021-01" db="EMBL/GenBank/DDBJ databases">
        <title>Genome sequencing of Joostella atrarenae M1-2 (= KCTC 23194).</title>
        <authorList>
            <person name="Zakaria M.R."/>
            <person name="Lam M.Q."/>
            <person name="Chong C.S."/>
        </authorList>
    </citation>
    <scope>NUCLEOTIDE SEQUENCE [LARGE SCALE GENOMIC DNA]</scope>
    <source>
        <strain evidence="7 8">M1-2</strain>
    </source>
</reference>
<evidence type="ECO:0000313" key="8">
    <source>
        <dbReference type="Proteomes" id="UP000829517"/>
    </source>
</evidence>
<keyword evidence="2" id="KW-0805">Transcription regulation</keyword>
<evidence type="ECO:0000259" key="5">
    <source>
        <dbReference type="Pfam" id="PF04542"/>
    </source>
</evidence>
<evidence type="ECO:0000256" key="3">
    <source>
        <dbReference type="ARBA" id="ARBA00023082"/>
    </source>
</evidence>
<evidence type="ECO:0000259" key="6">
    <source>
        <dbReference type="Pfam" id="PF08281"/>
    </source>
</evidence>
<gene>
    <name evidence="7" type="ORF">JM658_01090</name>
</gene>
<dbReference type="InterPro" id="IPR013249">
    <property type="entry name" value="RNA_pol_sigma70_r4_t2"/>
</dbReference>
<dbReference type="EMBL" id="JAETXX010000001">
    <property type="protein sequence ID" value="MCF8713409.1"/>
    <property type="molecule type" value="Genomic_DNA"/>
</dbReference>
<dbReference type="NCBIfam" id="TIGR02937">
    <property type="entry name" value="sigma70-ECF"/>
    <property type="match status" value="1"/>
</dbReference>
<dbReference type="InterPro" id="IPR013325">
    <property type="entry name" value="RNA_pol_sigma_r2"/>
</dbReference>
<dbReference type="NCBIfam" id="TIGR02985">
    <property type="entry name" value="Sig70_bacteroi1"/>
    <property type="match status" value="1"/>
</dbReference>
<evidence type="ECO:0000256" key="1">
    <source>
        <dbReference type="ARBA" id="ARBA00010641"/>
    </source>
</evidence>
<dbReference type="PANTHER" id="PTHR43133">
    <property type="entry name" value="RNA POLYMERASE ECF-TYPE SIGMA FACTO"/>
    <property type="match status" value="1"/>
</dbReference>
<evidence type="ECO:0000313" key="7">
    <source>
        <dbReference type="EMBL" id="MCF8713409.1"/>
    </source>
</evidence>
<dbReference type="SUPFAM" id="SSF88659">
    <property type="entry name" value="Sigma3 and sigma4 domains of RNA polymerase sigma factors"/>
    <property type="match status" value="1"/>
</dbReference>
<keyword evidence="4" id="KW-0804">Transcription</keyword>
<organism evidence="7 8">
    <name type="scientific">Joostella atrarenae</name>
    <dbReference type="NCBI Taxonomy" id="679257"/>
    <lineage>
        <taxon>Bacteria</taxon>
        <taxon>Pseudomonadati</taxon>
        <taxon>Bacteroidota</taxon>
        <taxon>Flavobacteriia</taxon>
        <taxon>Flavobacteriales</taxon>
        <taxon>Flavobacteriaceae</taxon>
        <taxon>Joostella</taxon>
    </lineage>
</organism>
<proteinExistence type="inferred from homology"/>
<dbReference type="Proteomes" id="UP000829517">
    <property type="component" value="Unassembled WGS sequence"/>
</dbReference>
<dbReference type="InterPro" id="IPR014284">
    <property type="entry name" value="RNA_pol_sigma-70_dom"/>
</dbReference>
<dbReference type="Gene3D" id="1.10.10.10">
    <property type="entry name" value="Winged helix-like DNA-binding domain superfamily/Winged helix DNA-binding domain"/>
    <property type="match status" value="1"/>
</dbReference>
<dbReference type="InterPro" id="IPR039425">
    <property type="entry name" value="RNA_pol_sigma-70-like"/>
</dbReference>
<accession>A0ABS9IZ02</accession>
<keyword evidence="8" id="KW-1185">Reference proteome</keyword>
<dbReference type="InterPro" id="IPR013324">
    <property type="entry name" value="RNA_pol_sigma_r3/r4-like"/>
</dbReference>
<dbReference type="InterPro" id="IPR007627">
    <property type="entry name" value="RNA_pol_sigma70_r2"/>
</dbReference>
<dbReference type="PANTHER" id="PTHR43133:SF46">
    <property type="entry name" value="RNA POLYMERASE SIGMA-70 FACTOR ECF SUBFAMILY"/>
    <property type="match status" value="1"/>
</dbReference>
<dbReference type="InterPro" id="IPR036388">
    <property type="entry name" value="WH-like_DNA-bd_sf"/>
</dbReference>
<dbReference type="Pfam" id="PF04542">
    <property type="entry name" value="Sigma70_r2"/>
    <property type="match status" value="1"/>
</dbReference>
<feature type="domain" description="RNA polymerase sigma-70 region 2" evidence="5">
    <location>
        <begin position="24"/>
        <end position="90"/>
    </location>
</feature>
<dbReference type="RefSeq" id="WP_236957380.1">
    <property type="nucleotide sequence ID" value="NZ_JAETXX010000001.1"/>
</dbReference>
<keyword evidence="3" id="KW-0731">Sigma factor</keyword>
<dbReference type="Gene3D" id="1.10.1740.10">
    <property type="match status" value="1"/>
</dbReference>
<comment type="caution">
    <text evidence="7">The sequence shown here is derived from an EMBL/GenBank/DDBJ whole genome shotgun (WGS) entry which is preliminary data.</text>
</comment>